<keyword evidence="2" id="KW-1185">Reference proteome</keyword>
<dbReference type="Proteomes" id="UP000265845">
    <property type="component" value="Unassembled WGS sequence"/>
</dbReference>
<dbReference type="PANTHER" id="PTHR34129:SF1">
    <property type="entry name" value="DUF952 DOMAIN-CONTAINING PROTEIN"/>
    <property type="match status" value="1"/>
</dbReference>
<name>A0A399RLH4_9PROT</name>
<dbReference type="InterPro" id="IPR009297">
    <property type="entry name" value="DUF952"/>
</dbReference>
<evidence type="ECO:0000313" key="2">
    <source>
        <dbReference type="Proteomes" id="UP000265845"/>
    </source>
</evidence>
<dbReference type="EMBL" id="QWGA01000003">
    <property type="protein sequence ID" value="RIJ31561.1"/>
    <property type="molecule type" value="Genomic_DNA"/>
</dbReference>
<dbReference type="Gene3D" id="3.20.170.20">
    <property type="entry name" value="Protein of unknown function DUF952"/>
    <property type="match status" value="1"/>
</dbReference>
<protein>
    <submittedName>
        <fullName evidence="1">DUF952 domain-containing protein</fullName>
    </submittedName>
</protein>
<reference evidence="1 2" key="1">
    <citation type="submission" date="2018-08" db="EMBL/GenBank/DDBJ databases">
        <title>Henriciella mobilis sp. nov., isolated from seawater.</title>
        <authorList>
            <person name="Cheng H."/>
            <person name="Wu Y.-H."/>
            <person name="Xu X.-W."/>
            <person name="Guo L.-L."/>
        </authorList>
    </citation>
    <scope>NUCLEOTIDE SEQUENCE [LARGE SCALE GENOMIC DNA]</scope>
    <source>
        <strain evidence="1 2">CCUG67844</strain>
    </source>
</reference>
<proteinExistence type="predicted"/>
<dbReference type="PANTHER" id="PTHR34129">
    <property type="entry name" value="BLR1139 PROTEIN"/>
    <property type="match status" value="1"/>
</dbReference>
<dbReference type="OrthoDB" id="9799937at2"/>
<accession>A0A399RLH4</accession>
<dbReference type="SUPFAM" id="SSF56399">
    <property type="entry name" value="ADP-ribosylation"/>
    <property type="match status" value="1"/>
</dbReference>
<sequence>MLAASEEACKTALMMLDTPVYKILSAADDERARELGHTDTDLDARDGYVHLSSKDQVAETLRLHYAGQHGVSLYEFIAERLGGDVKWEASRGGDLFPHLYGTLRLSDAQRRWTLETDDQGDPVLPEEVR</sequence>
<evidence type="ECO:0000313" key="1">
    <source>
        <dbReference type="EMBL" id="RIJ31561.1"/>
    </source>
</evidence>
<comment type="caution">
    <text evidence="1">The sequence shown here is derived from an EMBL/GenBank/DDBJ whole genome shotgun (WGS) entry which is preliminary data.</text>
</comment>
<organism evidence="1 2">
    <name type="scientific">Henriciella algicola</name>
    <dbReference type="NCBI Taxonomy" id="1608422"/>
    <lineage>
        <taxon>Bacteria</taxon>
        <taxon>Pseudomonadati</taxon>
        <taxon>Pseudomonadota</taxon>
        <taxon>Alphaproteobacteria</taxon>
        <taxon>Hyphomonadales</taxon>
        <taxon>Hyphomonadaceae</taxon>
        <taxon>Henriciella</taxon>
    </lineage>
</organism>
<dbReference type="AlphaFoldDB" id="A0A399RLH4"/>
<gene>
    <name evidence="1" type="ORF">D1222_04765</name>
</gene>
<dbReference type="Pfam" id="PF06108">
    <property type="entry name" value="DUF952"/>
    <property type="match status" value="1"/>
</dbReference>